<accession>A0A8R7QG42</accession>
<protein>
    <submittedName>
        <fullName evidence="2">Uncharacterized protein</fullName>
    </submittedName>
</protein>
<dbReference type="Gramene" id="TuG1812G0500002575.01.T01">
    <property type="protein sequence ID" value="TuG1812G0500002575.01.T01.cds313493"/>
    <property type="gene ID" value="TuG1812G0500002575.01"/>
</dbReference>
<dbReference type="Proteomes" id="UP000015106">
    <property type="component" value="Chromosome 5"/>
</dbReference>
<reference evidence="2" key="3">
    <citation type="submission" date="2022-06" db="UniProtKB">
        <authorList>
            <consortium name="EnsemblPlants"/>
        </authorList>
    </citation>
    <scope>IDENTIFICATION</scope>
</reference>
<organism evidence="2 3">
    <name type="scientific">Triticum urartu</name>
    <name type="common">Red wild einkorn</name>
    <name type="synonym">Crithodium urartu</name>
    <dbReference type="NCBI Taxonomy" id="4572"/>
    <lineage>
        <taxon>Eukaryota</taxon>
        <taxon>Viridiplantae</taxon>
        <taxon>Streptophyta</taxon>
        <taxon>Embryophyta</taxon>
        <taxon>Tracheophyta</taxon>
        <taxon>Spermatophyta</taxon>
        <taxon>Magnoliopsida</taxon>
        <taxon>Liliopsida</taxon>
        <taxon>Poales</taxon>
        <taxon>Poaceae</taxon>
        <taxon>BOP clade</taxon>
        <taxon>Pooideae</taxon>
        <taxon>Triticodae</taxon>
        <taxon>Triticeae</taxon>
        <taxon>Triticinae</taxon>
        <taxon>Triticum</taxon>
    </lineage>
</organism>
<evidence type="ECO:0000256" key="1">
    <source>
        <dbReference type="SAM" id="MobiDB-lite"/>
    </source>
</evidence>
<evidence type="ECO:0000313" key="3">
    <source>
        <dbReference type="Proteomes" id="UP000015106"/>
    </source>
</evidence>
<sequence>MSASPGRTSSAQNLLKSSASPPSCANSTTVTSAATSNTSAVTASRPLAPSALASILILHPFPLVVLYLSALPTDSSLWNTVAAGAREVNTVAAFCSLSNSPDRSNPEDMDDMSWNALHVRGEMLPELSSLPSMRAAALSSSHFLGVAGEEGTGGTNPLLNQGVSMISGMEMRLAGSTASRRPMRRRASPETQGGIWYSPLKIFWYILT</sequence>
<reference evidence="2" key="2">
    <citation type="submission" date="2018-03" db="EMBL/GenBank/DDBJ databases">
        <title>The Triticum urartu genome reveals the dynamic nature of wheat genome evolution.</title>
        <authorList>
            <person name="Ling H."/>
            <person name="Ma B."/>
            <person name="Shi X."/>
            <person name="Liu H."/>
            <person name="Dong L."/>
            <person name="Sun H."/>
            <person name="Cao Y."/>
            <person name="Gao Q."/>
            <person name="Zheng S."/>
            <person name="Li Y."/>
            <person name="Yu Y."/>
            <person name="Du H."/>
            <person name="Qi M."/>
            <person name="Li Y."/>
            <person name="Yu H."/>
            <person name="Cui Y."/>
            <person name="Wang N."/>
            <person name="Chen C."/>
            <person name="Wu H."/>
            <person name="Zhao Y."/>
            <person name="Zhang J."/>
            <person name="Li Y."/>
            <person name="Zhou W."/>
            <person name="Zhang B."/>
            <person name="Hu W."/>
            <person name="Eijk M."/>
            <person name="Tang J."/>
            <person name="Witsenboer H."/>
            <person name="Zhao S."/>
            <person name="Li Z."/>
            <person name="Zhang A."/>
            <person name="Wang D."/>
            <person name="Liang C."/>
        </authorList>
    </citation>
    <scope>NUCLEOTIDE SEQUENCE [LARGE SCALE GENOMIC DNA]</scope>
    <source>
        <strain evidence="2">cv. G1812</strain>
    </source>
</reference>
<dbReference type="EnsemblPlants" id="TuG1812G0500002575.01.T01">
    <property type="protein sequence ID" value="TuG1812G0500002575.01.T01.cds313493"/>
    <property type="gene ID" value="TuG1812G0500002575.01"/>
</dbReference>
<evidence type="ECO:0000313" key="2">
    <source>
        <dbReference type="EnsemblPlants" id="TuG1812G0500002575.01.T01.cds313493"/>
    </source>
</evidence>
<keyword evidence="3" id="KW-1185">Reference proteome</keyword>
<gene>
    <name evidence="2" type="primary">LOC125509452</name>
</gene>
<dbReference type="AlphaFoldDB" id="A0A8R7QG42"/>
<reference evidence="3" key="1">
    <citation type="journal article" date="2013" name="Nature">
        <title>Draft genome of the wheat A-genome progenitor Triticum urartu.</title>
        <authorList>
            <person name="Ling H.Q."/>
            <person name="Zhao S."/>
            <person name="Liu D."/>
            <person name="Wang J."/>
            <person name="Sun H."/>
            <person name="Zhang C."/>
            <person name="Fan H."/>
            <person name="Li D."/>
            <person name="Dong L."/>
            <person name="Tao Y."/>
            <person name="Gao C."/>
            <person name="Wu H."/>
            <person name="Li Y."/>
            <person name="Cui Y."/>
            <person name="Guo X."/>
            <person name="Zheng S."/>
            <person name="Wang B."/>
            <person name="Yu K."/>
            <person name="Liang Q."/>
            <person name="Yang W."/>
            <person name="Lou X."/>
            <person name="Chen J."/>
            <person name="Feng M."/>
            <person name="Jian J."/>
            <person name="Zhang X."/>
            <person name="Luo G."/>
            <person name="Jiang Y."/>
            <person name="Liu J."/>
            <person name="Wang Z."/>
            <person name="Sha Y."/>
            <person name="Zhang B."/>
            <person name="Wu H."/>
            <person name="Tang D."/>
            <person name="Shen Q."/>
            <person name="Xue P."/>
            <person name="Zou S."/>
            <person name="Wang X."/>
            <person name="Liu X."/>
            <person name="Wang F."/>
            <person name="Yang Y."/>
            <person name="An X."/>
            <person name="Dong Z."/>
            <person name="Zhang K."/>
            <person name="Zhang X."/>
            <person name="Luo M.C."/>
            <person name="Dvorak J."/>
            <person name="Tong Y."/>
            <person name="Wang J."/>
            <person name="Yang H."/>
            <person name="Li Z."/>
            <person name="Wang D."/>
            <person name="Zhang A."/>
            <person name="Wang J."/>
        </authorList>
    </citation>
    <scope>NUCLEOTIDE SEQUENCE</scope>
    <source>
        <strain evidence="3">cv. G1812</strain>
    </source>
</reference>
<proteinExistence type="predicted"/>
<feature type="region of interest" description="Disordered" evidence="1">
    <location>
        <begin position="1"/>
        <end position="30"/>
    </location>
</feature>
<name>A0A8R7QG42_TRIUA</name>
<feature type="compositionally biased region" description="Polar residues" evidence="1">
    <location>
        <begin position="1"/>
        <end position="24"/>
    </location>
</feature>